<organism evidence="1">
    <name type="scientific">uncultured Thiotrichaceae bacterium</name>
    <dbReference type="NCBI Taxonomy" id="298394"/>
    <lineage>
        <taxon>Bacteria</taxon>
        <taxon>Pseudomonadati</taxon>
        <taxon>Pseudomonadota</taxon>
        <taxon>Gammaproteobacteria</taxon>
        <taxon>Thiotrichales</taxon>
        <taxon>Thiotrichaceae</taxon>
        <taxon>environmental samples</taxon>
    </lineage>
</organism>
<dbReference type="AlphaFoldDB" id="A0A6S6SYH8"/>
<dbReference type="GO" id="GO:0003677">
    <property type="term" value="F:DNA binding"/>
    <property type="evidence" value="ECO:0007669"/>
    <property type="project" value="UniProtKB-KW"/>
</dbReference>
<evidence type="ECO:0000313" key="1">
    <source>
        <dbReference type="EMBL" id="CAA6811242.1"/>
    </source>
</evidence>
<dbReference type="EMBL" id="CACVAT010000166">
    <property type="protein sequence ID" value="CAA6811242.1"/>
    <property type="molecule type" value="Genomic_DNA"/>
</dbReference>
<protein>
    <submittedName>
        <fullName evidence="1">FIG050068: DNA-binding protein</fullName>
    </submittedName>
</protein>
<keyword evidence="1" id="KW-0238">DNA-binding</keyword>
<proteinExistence type="predicted"/>
<accession>A0A6S6SYH8</accession>
<reference evidence="1" key="1">
    <citation type="submission" date="2020-01" db="EMBL/GenBank/DDBJ databases">
        <authorList>
            <person name="Meier V. D."/>
            <person name="Meier V D."/>
        </authorList>
    </citation>
    <scope>NUCLEOTIDE SEQUENCE</scope>
    <source>
        <strain evidence="1">HLG_WM_MAG_09</strain>
    </source>
</reference>
<gene>
    <name evidence="1" type="ORF">HELGO_WM82353</name>
</gene>
<sequence>MKAWDSTLNTMKDDKHYKSDAFAAIHESADALHKIGAINKKTMRGFDEACLTPMPTQISRALPK</sequence>
<name>A0A6S6SYH8_9GAMM</name>